<dbReference type="EMBL" id="KN819405">
    <property type="protein sequence ID" value="KIJ10472.1"/>
    <property type="molecule type" value="Genomic_DNA"/>
</dbReference>
<feature type="compositionally biased region" description="Polar residues" evidence="1">
    <location>
        <begin position="7"/>
        <end position="18"/>
    </location>
</feature>
<proteinExistence type="predicted"/>
<dbReference type="OrthoDB" id="2633151at2759"/>
<dbReference type="Proteomes" id="UP000053647">
    <property type="component" value="Unassembled WGS sequence"/>
</dbReference>
<reference evidence="2 3" key="1">
    <citation type="submission" date="2014-06" db="EMBL/GenBank/DDBJ databases">
        <authorList>
            <consortium name="DOE Joint Genome Institute"/>
            <person name="Kuo A."/>
            <person name="Kohler A."/>
            <person name="Nagy L.G."/>
            <person name="Floudas D."/>
            <person name="Copeland A."/>
            <person name="Barry K.W."/>
            <person name="Cichocki N."/>
            <person name="Veneault-Fourrey C."/>
            <person name="LaButti K."/>
            <person name="Lindquist E.A."/>
            <person name="Lipzen A."/>
            <person name="Lundell T."/>
            <person name="Morin E."/>
            <person name="Murat C."/>
            <person name="Sun H."/>
            <person name="Tunlid A."/>
            <person name="Henrissat B."/>
            <person name="Grigoriev I.V."/>
            <person name="Hibbett D.S."/>
            <person name="Martin F."/>
            <person name="Nordberg H.P."/>
            <person name="Cantor M.N."/>
            <person name="Hua S.X."/>
        </authorList>
    </citation>
    <scope>NUCLEOTIDE SEQUENCE [LARGE SCALE GENOMIC DNA]</scope>
    <source>
        <strain evidence="2 3">ATCC 200175</strain>
    </source>
</reference>
<name>A0A0C9TRM5_PAXIN</name>
<evidence type="ECO:0000256" key="1">
    <source>
        <dbReference type="SAM" id="MobiDB-lite"/>
    </source>
</evidence>
<dbReference type="AlphaFoldDB" id="A0A0C9TRM5"/>
<dbReference type="HOGENOM" id="CLU_692796_0_0_1"/>
<reference evidence="3" key="2">
    <citation type="submission" date="2015-01" db="EMBL/GenBank/DDBJ databases">
        <title>Evolutionary Origins and Diversification of the Mycorrhizal Mutualists.</title>
        <authorList>
            <consortium name="DOE Joint Genome Institute"/>
            <consortium name="Mycorrhizal Genomics Consortium"/>
            <person name="Kohler A."/>
            <person name="Kuo A."/>
            <person name="Nagy L.G."/>
            <person name="Floudas D."/>
            <person name="Copeland A."/>
            <person name="Barry K.W."/>
            <person name="Cichocki N."/>
            <person name="Veneault-Fourrey C."/>
            <person name="LaButti K."/>
            <person name="Lindquist E.A."/>
            <person name="Lipzen A."/>
            <person name="Lundell T."/>
            <person name="Morin E."/>
            <person name="Murat C."/>
            <person name="Riley R."/>
            <person name="Ohm R."/>
            <person name="Sun H."/>
            <person name="Tunlid A."/>
            <person name="Henrissat B."/>
            <person name="Grigoriev I.V."/>
            <person name="Hibbett D.S."/>
            <person name="Martin F."/>
        </authorList>
    </citation>
    <scope>NUCLEOTIDE SEQUENCE [LARGE SCALE GENOMIC DNA]</scope>
    <source>
        <strain evidence="3">ATCC 200175</strain>
    </source>
</reference>
<feature type="region of interest" description="Disordered" evidence="1">
    <location>
        <begin position="379"/>
        <end position="398"/>
    </location>
</feature>
<feature type="compositionally biased region" description="Basic and acidic residues" evidence="1">
    <location>
        <begin position="28"/>
        <end position="40"/>
    </location>
</feature>
<feature type="compositionally biased region" description="Basic and acidic residues" evidence="1">
    <location>
        <begin position="140"/>
        <end position="154"/>
    </location>
</feature>
<gene>
    <name evidence="2" type="ORF">PAXINDRAFT_16558</name>
</gene>
<accession>A0A0C9TRM5</accession>
<feature type="region of interest" description="Disordered" evidence="1">
    <location>
        <begin position="1"/>
        <end position="69"/>
    </location>
</feature>
<evidence type="ECO:0000313" key="2">
    <source>
        <dbReference type="EMBL" id="KIJ10472.1"/>
    </source>
</evidence>
<organism evidence="2 3">
    <name type="scientific">Paxillus involutus ATCC 200175</name>
    <dbReference type="NCBI Taxonomy" id="664439"/>
    <lineage>
        <taxon>Eukaryota</taxon>
        <taxon>Fungi</taxon>
        <taxon>Dikarya</taxon>
        <taxon>Basidiomycota</taxon>
        <taxon>Agaricomycotina</taxon>
        <taxon>Agaricomycetes</taxon>
        <taxon>Agaricomycetidae</taxon>
        <taxon>Boletales</taxon>
        <taxon>Paxilineae</taxon>
        <taxon>Paxillaceae</taxon>
        <taxon>Paxillus</taxon>
    </lineage>
</organism>
<sequence length="398" mass="44668">MCHQGISEKSQWTTTSHSGSEDVDIELAEPKNQDKGKAREQGVSSVSPHEPEGSTPENAPVPEPTGPGVQGVSASVVGYIGHMFKVLSDSIYNLARTHSQNQSAVLDQLVDIRKLLESEHIDAADNTQSQEQPVSEEDGEGKADETDKPLRRSDPERATFLKYVRLHTKTLLNITDTAYLLNAQCTFSDEEAELWQVQSPDRPSITAENFQLDLTRDRNHIINEEAAHLFALDFVAKLFKEHLEVASTASAIKHHAPLLKKMGTKGISSNESNKSATRRNKSRTFDRVTPTWRSSQLTAFMWRLDEVVECMKGPEFGKRKKAGNQMRNRIPSDKTNPEAVAPKGLPKNCYDEDWLAGLYRSQREMLNIRDEDYEFGIEDERDGAYLAGDEEEGEHMED</sequence>
<keyword evidence="3" id="KW-1185">Reference proteome</keyword>
<feature type="compositionally biased region" description="Polar residues" evidence="1">
    <location>
        <begin position="266"/>
        <end position="275"/>
    </location>
</feature>
<evidence type="ECO:0000313" key="3">
    <source>
        <dbReference type="Proteomes" id="UP000053647"/>
    </source>
</evidence>
<feature type="region of interest" description="Disordered" evidence="1">
    <location>
        <begin position="121"/>
        <end position="154"/>
    </location>
</feature>
<feature type="region of interest" description="Disordered" evidence="1">
    <location>
        <begin position="263"/>
        <end position="288"/>
    </location>
</feature>
<feature type="compositionally biased region" description="Acidic residues" evidence="1">
    <location>
        <begin position="388"/>
        <end position="398"/>
    </location>
</feature>
<protein>
    <submittedName>
        <fullName evidence="2">Uncharacterized protein</fullName>
    </submittedName>
</protein>